<proteinExistence type="predicted"/>
<dbReference type="AlphaFoldDB" id="A0A5B0RPH0"/>
<dbReference type="EMBL" id="VDEP01000171">
    <property type="protein sequence ID" value="KAA1126544.1"/>
    <property type="molecule type" value="Genomic_DNA"/>
</dbReference>
<gene>
    <name evidence="1" type="ORF">PGTUg99_026851</name>
</gene>
<protein>
    <submittedName>
        <fullName evidence="1">Uncharacterized protein</fullName>
    </submittedName>
</protein>
<evidence type="ECO:0000313" key="2">
    <source>
        <dbReference type="Proteomes" id="UP000325313"/>
    </source>
</evidence>
<dbReference type="Proteomes" id="UP000325313">
    <property type="component" value="Unassembled WGS sequence"/>
</dbReference>
<name>A0A5B0RPH0_PUCGR</name>
<accession>A0A5B0RPH0</accession>
<reference evidence="1 2" key="1">
    <citation type="submission" date="2019-05" db="EMBL/GenBank/DDBJ databases">
        <title>Emergence of the Ug99 lineage of the wheat stem rust pathogen through somatic hybridization.</title>
        <authorList>
            <person name="Li F."/>
            <person name="Upadhyaya N.M."/>
            <person name="Sperschneider J."/>
            <person name="Matny O."/>
            <person name="Nguyen-Phuc H."/>
            <person name="Mago R."/>
            <person name="Raley C."/>
            <person name="Miller M.E."/>
            <person name="Silverstein K.A.T."/>
            <person name="Henningsen E."/>
            <person name="Hirsch C.D."/>
            <person name="Visser B."/>
            <person name="Pretorius Z.A."/>
            <person name="Steffenson B.J."/>
            <person name="Schwessinger B."/>
            <person name="Dodds P.N."/>
            <person name="Figueroa M."/>
        </authorList>
    </citation>
    <scope>NUCLEOTIDE SEQUENCE [LARGE SCALE GENOMIC DNA]</scope>
    <source>
        <strain evidence="1 2">Ug99</strain>
    </source>
</reference>
<comment type="caution">
    <text evidence="1">The sequence shown here is derived from an EMBL/GenBank/DDBJ whole genome shotgun (WGS) entry which is preliminary data.</text>
</comment>
<evidence type="ECO:0000313" key="1">
    <source>
        <dbReference type="EMBL" id="KAA1126544.1"/>
    </source>
</evidence>
<organism evidence="1 2">
    <name type="scientific">Puccinia graminis f. sp. tritici</name>
    <dbReference type="NCBI Taxonomy" id="56615"/>
    <lineage>
        <taxon>Eukaryota</taxon>
        <taxon>Fungi</taxon>
        <taxon>Dikarya</taxon>
        <taxon>Basidiomycota</taxon>
        <taxon>Pucciniomycotina</taxon>
        <taxon>Pucciniomycetes</taxon>
        <taxon>Pucciniales</taxon>
        <taxon>Pucciniaceae</taxon>
        <taxon>Puccinia</taxon>
    </lineage>
</organism>
<sequence>MNHREIMDLNPDNSKLLNQHAPAVQNVIAPAEKMHATHQQCLPSSGGVPPGELVFIPACRKGFLLTSGYITQLVGRGPSRRAGFYTSSSEGNPSDERVHNPARREGFLPTNWYKIQLIGRGSSRRAGLKASLLEGIPSDELACTQARREGFLPAV</sequence>